<keyword evidence="1" id="KW-0472">Membrane</keyword>
<keyword evidence="3" id="KW-1185">Reference proteome</keyword>
<dbReference type="Gene3D" id="3.30.70.1320">
    <property type="entry name" value="Multidrug efflux transporter AcrB pore domain like"/>
    <property type="match status" value="1"/>
</dbReference>
<dbReference type="Gene3D" id="3.30.70.1440">
    <property type="entry name" value="Multidrug efflux transporter AcrB pore domain"/>
    <property type="match status" value="1"/>
</dbReference>
<accession>A0ABQ1PRL2</accession>
<reference evidence="3" key="1">
    <citation type="journal article" date="2019" name="Int. J. Syst. Evol. Microbiol.">
        <title>The Global Catalogue of Microorganisms (GCM) 10K type strain sequencing project: providing services to taxonomists for standard genome sequencing and annotation.</title>
        <authorList>
            <consortium name="The Broad Institute Genomics Platform"/>
            <consortium name="The Broad Institute Genome Sequencing Center for Infectious Disease"/>
            <person name="Wu L."/>
            <person name="Ma J."/>
        </authorList>
    </citation>
    <scope>NUCLEOTIDE SEQUENCE [LARGE SCALE GENOMIC DNA]</scope>
    <source>
        <strain evidence="3">CGMCC 1.12482</strain>
    </source>
</reference>
<feature type="transmembrane region" description="Helical" evidence="1">
    <location>
        <begin position="393"/>
        <end position="413"/>
    </location>
</feature>
<comment type="caution">
    <text evidence="2">The sequence shown here is derived from an EMBL/GenBank/DDBJ whole genome shotgun (WGS) entry which is preliminary data.</text>
</comment>
<dbReference type="PANTHER" id="PTHR32063:SF18">
    <property type="entry name" value="CATION EFFLUX SYSTEM PROTEIN"/>
    <property type="match status" value="1"/>
</dbReference>
<feature type="transmembrane region" description="Helical" evidence="1">
    <location>
        <begin position="887"/>
        <end position="905"/>
    </location>
</feature>
<feature type="transmembrane region" description="Helical" evidence="1">
    <location>
        <begin position="962"/>
        <end position="982"/>
    </location>
</feature>
<keyword evidence="1" id="KW-0812">Transmembrane</keyword>
<keyword evidence="1" id="KW-1133">Transmembrane helix</keyword>
<evidence type="ECO:0000256" key="1">
    <source>
        <dbReference type="SAM" id="Phobius"/>
    </source>
</evidence>
<organism evidence="2 3">
    <name type="scientific">Halopseudomonas salina</name>
    <dbReference type="NCBI Taxonomy" id="1323744"/>
    <lineage>
        <taxon>Bacteria</taxon>
        <taxon>Pseudomonadati</taxon>
        <taxon>Pseudomonadota</taxon>
        <taxon>Gammaproteobacteria</taxon>
        <taxon>Pseudomonadales</taxon>
        <taxon>Pseudomonadaceae</taxon>
        <taxon>Halopseudomonas</taxon>
    </lineage>
</organism>
<dbReference type="EMBL" id="BMFF01000004">
    <property type="protein sequence ID" value="GGD02193.1"/>
    <property type="molecule type" value="Genomic_DNA"/>
</dbReference>
<dbReference type="Proteomes" id="UP000638188">
    <property type="component" value="Unassembled WGS sequence"/>
</dbReference>
<sequence>MSRDPLRFNLSAIAVRERSVTLFFLLLIAVAGVYSFLALGRAEDPAFSVRAMVVSATWPGATAEQMRDQVADPLEKRIQEVEWFEKIQTTARPGRVDMLVTFQDYTPSENLPEVFYQVRKRMQDEARVLPPGVQGPFVNDDFSDVYFSLYALTAPGLPQRHLVQEAERLRDIFNRIEGVQKVRLIGEQQQRVFVDLDSYRMAQLGINAQQIGQALDAYNRLMPAGLIETEGSRLYWRVDADLADLDAIEDVPLRLGDRLIRLGDVADVTRGYEDPPSYMVRAFAEDALMLGVVLNKGVDGLEVGDRLQAQYEELSAQMPLGLQLRQVTNQGEAISRAVELFQVKFMIAVLVVMLVSFVSLGLRPGLVVGIAVPLTLGLTFLLMLIRGMNLDRITLGALIIALGLLVDDAIIAIEMMLVKMEEGWEKTRAAAHAWTATAAPMLSGTLVTAIGFVPIGFARSGVGEYTGNIFWVLAFALLASWLVAVVFTPFLGVMLLKPSTKPAHSHSAHYQTRGYQRFRNLIEGCVRYRKTIVAATVGLFILSVVGMSGPVQKQFFPSSDRPEVLVEVFMPEGSSIAATDEVTRRVESILVEHEDVRSLAAYVGAGAPRFFISLNPEMPSPAFAKVIAIAEDDKGRNRIIEDMQARVAAGEFPEARVRVHQLVFGPPVAWPVSFRVMGPDPDVLRRVSNDVRDVMATHPQIINANLDWGDRVPAARLRLDNERLLAIGLTPLELAEQLQVQWGGQPVTVLRENTRSVQLMIRGAPEGLDNFADLPLRTADGRTITLQQAGLIEFVSEEPVLKYYNREPYIMVQADVQDGQPPDVTMALWGQLESLRESLSPDYHIEISGAVEQSAKGQDSIRKVQPIMLGLMMIVIMLQMRSFSGTFMVLATAPLGVIGATLALLVGNQPFGFVALLGLIGLAGILMRNTLILTKQIDDNLAAGMDQFSSVVEATVHRTRPVLLTALAAVFAFVPLTLDAFWGPLAYVLIGGTLVGTLITLMFLPALYSLWFRVKRPESAG</sequence>
<feature type="transmembrane region" description="Helical" evidence="1">
    <location>
        <begin position="367"/>
        <end position="387"/>
    </location>
</feature>
<name>A0ABQ1PRL2_9GAMM</name>
<feature type="transmembrane region" description="Helical" evidence="1">
    <location>
        <begin position="469"/>
        <end position="496"/>
    </location>
</feature>
<dbReference type="SUPFAM" id="SSF82714">
    <property type="entry name" value="Multidrug efflux transporter AcrB TolC docking domain, DN and DC subdomains"/>
    <property type="match status" value="2"/>
</dbReference>
<dbReference type="Gene3D" id="3.30.70.1430">
    <property type="entry name" value="Multidrug efflux transporter AcrB pore domain"/>
    <property type="match status" value="2"/>
</dbReference>
<feature type="transmembrane region" description="Helical" evidence="1">
    <location>
        <begin position="988"/>
        <end position="1011"/>
    </location>
</feature>
<feature type="transmembrane region" description="Helical" evidence="1">
    <location>
        <begin position="532"/>
        <end position="551"/>
    </location>
</feature>
<protein>
    <submittedName>
        <fullName evidence="2">Cation efflux system protein</fullName>
    </submittedName>
</protein>
<feature type="transmembrane region" description="Helical" evidence="1">
    <location>
        <begin position="340"/>
        <end position="360"/>
    </location>
</feature>
<feature type="transmembrane region" description="Helical" evidence="1">
    <location>
        <begin position="434"/>
        <end position="457"/>
    </location>
</feature>
<dbReference type="Pfam" id="PF00873">
    <property type="entry name" value="ACR_tran"/>
    <property type="match status" value="1"/>
</dbReference>
<dbReference type="Gene3D" id="3.30.2090.10">
    <property type="entry name" value="Multidrug efflux transporter AcrB TolC docking domain, DN and DC subdomains"/>
    <property type="match status" value="2"/>
</dbReference>
<feature type="transmembrane region" description="Helical" evidence="1">
    <location>
        <begin position="20"/>
        <end position="40"/>
    </location>
</feature>
<dbReference type="InterPro" id="IPR001036">
    <property type="entry name" value="Acrflvin-R"/>
</dbReference>
<dbReference type="SUPFAM" id="SSF82693">
    <property type="entry name" value="Multidrug efflux transporter AcrB pore domain, PN1, PN2, PC1 and PC2 subdomains"/>
    <property type="match status" value="2"/>
</dbReference>
<evidence type="ECO:0000313" key="3">
    <source>
        <dbReference type="Proteomes" id="UP000638188"/>
    </source>
</evidence>
<feature type="transmembrane region" description="Helical" evidence="1">
    <location>
        <begin position="911"/>
        <end position="927"/>
    </location>
</feature>
<gene>
    <name evidence="2" type="ORF">GCM10007418_21750</name>
</gene>
<dbReference type="SUPFAM" id="SSF82866">
    <property type="entry name" value="Multidrug efflux transporter AcrB transmembrane domain"/>
    <property type="match status" value="2"/>
</dbReference>
<dbReference type="InterPro" id="IPR027463">
    <property type="entry name" value="AcrB_DN_DC_subdom"/>
</dbReference>
<dbReference type="PANTHER" id="PTHR32063">
    <property type="match status" value="1"/>
</dbReference>
<proteinExistence type="predicted"/>
<dbReference type="PRINTS" id="PR00702">
    <property type="entry name" value="ACRIFLAVINRP"/>
</dbReference>
<evidence type="ECO:0000313" key="2">
    <source>
        <dbReference type="EMBL" id="GGD02193.1"/>
    </source>
</evidence>
<dbReference type="Gene3D" id="1.20.1640.10">
    <property type="entry name" value="Multidrug efflux transporter AcrB transmembrane domain"/>
    <property type="match status" value="2"/>
</dbReference>
<dbReference type="RefSeq" id="WP_150277001.1">
    <property type="nucleotide sequence ID" value="NZ_BMFF01000004.1"/>
</dbReference>